<evidence type="ECO:0000256" key="8">
    <source>
        <dbReference type="ARBA" id="ARBA00023015"/>
    </source>
</evidence>
<dbReference type="GO" id="GO:0003700">
    <property type="term" value="F:DNA-binding transcription factor activity"/>
    <property type="evidence" value="ECO:0007669"/>
    <property type="project" value="InterPro"/>
</dbReference>
<evidence type="ECO:0000256" key="2">
    <source>
        <dbReference type="ARBA" id="ARBA00004496"/>
    </source>
</evidence>
<evidence type="ECO:0000313" key="15">
    <source>
        <dbReference type="Proteomes" id="UP000194154"/>
    </source>
</evidence>
<feature type="binding site" evidence="11">
    <location>
        <position position="94"/>
    </location>
    <ligand>
        <name>Zn(2+)</name>
        <dbReference type="ChEBI" id="CHEBI:29105"/>
    </ligand>
</feature>
<dbReference type="Pfam" id="PF01475">
    <property type="entry name" value="FUR"/>
    <property type="match status" value="1"/>
</dbReference>
<name>A0A1W7AC31_9STAP</name>
<feature type="binding site" evidence="11">
    <location>
        <position position="134"/>
    </location>
    <ligand>
        <name>Zn(2+)</name>
        <dbReference type="ChEBI" id="CHEBI:29105"/>
    </ligand>
</feature>
<protein>
    <recommendedName>
        <fullName evidence="4">Ferric uptake regulation protein</fullName>
    </recommendedName>
</protein>
<accession>A0A1W7AC31</accession>
<dbReference type="EMBL" id="CP021059">
    <property type="protein sequence ID" value="ARQ07170.1"/>
    <property type="molecule type" value="Genomic_DNA"/>
</dbReference>
<feature type="binding site" evidence="11">
    <location>
        <position position="131"/>
    </location>
    <ligand>
        <name>Zn(2+)</name>
        <dbReference type="ChEBI" id="CHEBI:29105"/>
    </ligand>
</feature>
<keyword evidence="10" id="KW-0804">Transcription</keyword>
<comment type="function">
    <text evidence="1">Acts as a global negative controlling element, employing Fe(2+) as a cofactor to bind the operator of the repressed genes.</text>
</comment>
<dbReference type="Gene3D" id="3.30.1490.190">
    <property type="match status" value="1"/>
</dbReference>
<gene>
    <name evidence="13" type="primary">zur_1</name>
    <name evidence="14" type="synonym">zur_2</name>
    <name evidence="13" type="ORF">MCCS_14900</name>
    <name evidence="14" type="ORF">MCCS_15290</name>
</gene>
<dbReference type="PANTHER" id="PTHR33202">
    <property type="entry name" value="ZINC UPTAKE REGULATION PROTEIN"/>
    <property type="match status" value="1"/>
</dbReference>
<dbReference type="GeneID" id="35295639"/>
<comment type="subcellular location">
    <subcellularLocation>
        <location evidence="2">Cytoplasm</location>
    </subcellularLocation>
</comment>
<dbReference type="PANTHER" id="PTHR33202:SF1">
    <property type="entry name" value="FERRIC UPTAKE REGULATION PROTEIN"/>
    <property type="match status" value="1"/>
</dbReference>
<evidence type="ECO:0000256" key="1">
    <source>
        <dbReference type="ARBA" id="ARBA00002997"/>
    </source>
</evidence>
<keyword evidence="9" id="KW-0238">DNA-binding</keyword>
<keyword evidence="11" id="KW-0479">Metal-binding</keyword>
<keyword evidence="8" id="KW-0805">Transcription regulation</keyword>
<dbReference type="GO" id="GO:0008270">
    <property type="term" value="F:zinc ion binding"/>
    <property type="evidence" value="ECO:0007669"/>
    <property type="project" value="TreeGrafter"/>
</dbReference>
<keyword evidence="7 11" id="KW-0862">Zinc</keyword>
<dbReference type="InterPro" id="IPR002481">
    <property type="entry name" value="FUR"/>
</dbReference>
<feature type="binding site" evidence="11">
    <location>
        <position position="97"/>
    </location>
    <ligand>
        <name>Zn(2+)</name>
        <dbReference type="ChEBI" id="CHEBI:29105"/>
    </ligand>
</feature>
<evidence type="ECO:0000256" key="11">
    <source>
        <dbReference type="PIRSR" id="PIRSR602481-1"/>
    </source>
</evidence>
<dbReference type="OrthoDB" id="8659436at2"/>
<dbReference type="InterPro" id="IPR036388">
    <property type="entry name" value="WH-like_DNA-bd_sf"/>
</dbReference>
<dbReference type="AlphaFoldDB" id="A0A1W7AC31"/>
<dbReference type="KEGG" id="mcak:MCCS_14900"/>
<keyword evidence="5" id="KW-0963">Cytoplasm</keyword>
<evidence type="ECO:0000256" key="9">
    <source>
        <dbReference type="ARBA" id="ARBA00023125"/>
    </source>
</evidence>
<dbReference type="CDD" id="cd07153">
    <property type="entry name" value="Fur_like"/>
    <property type="match status" value="1"/>
</dbReference>
<dbReference type="InterPro" id="IPR036390">
    <property type="entry name" value="WH_DNA-bd_sf"/>
</dbReference>
<keyword evidence="15" id="KW-1185">Reference proteome</keyword>
<dbReference type="Gene3D" id="1.10.10.10">
    <property type="entry name" value="Winged helix-like DNA-binding domain superfamily/Winged helix DNA-binding domain"/>
    <property type="match status" value="1"/>
</dbReference>
<feature type="binding site" evidence="12">
    <location>
        <position position="109"/>
    </location>
    <ligand>
        <name>Fe cation</name>
        <dbReference type="ChEBI" id="CHEBI:24875"/>
    </ligand>
</feature>
<evidence type="ECO:0000256" key="12">
    <source>
        <dbReference type="PIRSR" id="PIRSR602481-2"/>
    </source>
</evidence>
<evidence type="ECO:0000256" key="10">
    <source>
        <dbReference type="ARBA" id="ARBA00023163"/>
    </source>
</evidence>
<evidence type="ECO:0000256" key="4">
    <source>
        <dbReference type="ARBA" id="ARBA00020910"/>
    </source>
</evidence>
<proteinExistence type="inferred from homology"/>
<dbReference type="Proteomes" id="UP000194154">
    <property type="component" value="Chromosome"/>
</dbReference>
<evidence type="ECO:0000256" key="3">
    <source>
        <dbReference type="ARBA" id="ARBA00007957"/>
    </source>
</evidence>
<evidence type="ECO:0000256" key="7">
    <source>
        <dbReference type="ARBA" id="ARBA00022833"/>
    </source>
</evidence>
<dbReference type="KEGG" id="mcak:MCCS_15290"/>
<sequence>MKINDAIQILKDNGHKYTDKRKDMITFLYDNSKYLNAKQMQQALNDKYPGISFDTIYRNLHLFESLDIIETTELEGEKKFRLACSHHHHHHFICKQCGDTRVVEHCPIEIFKDELPDVEIESHKIELYGLCEKCK</sequence>
<feature type="binding site" evidence="12">
    <location>
        <position position="88"/>
    </location>
    <ligand>
        <name>Fe cation</name>
        <dbReference type="ChEBI" id="CHEBI:24875"/>
    </ligand>
</feature>
<dbReference type="RefSeq" id="WP_086042750.1">
    <property type="nucleotide sequence ID" value="NZ_CBCRZA010000002.1"/>
</dbReference>
<evidence type="ECO:0000256" key="5">
    <source>
        <dbReference type="ARBA" id="ARBA00022490"/>
    </source>
</evidence>
<reference evidence="13" key="2">
    <citation type="submission" date="2017-04" db="EMBL/GenBank/DDBJ databases">
        <authorList>
            <person name="Afonso C.L."/>
            <person name="Miller P.J."/>
            <person name="Scott M.A."/>
            <person name="Spackman E."/>
            <person name="Goraichik I."/>
            <person name="Dimitrov K.M."/>
            <person name="Suarez D.L."/>
            <person name="Swayne D.E."/>
        </authorList>
    </citation>
    <scope>NUCLEOTIDE SEQUENCE</scope>
    <source>
        <strain evidence="13">KM45013</strain>
    </source>
</reference>
<dbReference type="GO" id="GO:0000976">
    <property type="term" value="F:transcription cis-regulatory region binding"/>
    <property type="evidence" value="ECO:0007669"/>
    <property type="project" value="TreeGrafter"/>
</dbReference>
<evidence type="ECO:0000313" key="14">
    <source>
        <dbReference type="EMBL" id="ARQ07170.1"/>
    </source>
</evidence>
<comment type="similarity">
    <text evidence="3">Belongs to the Fur family.</text>
</comment>
<dbReference type="GO" id="GO:0045892">
    <property type="term" value="P:negative regulation of DNA-templated transcription"/>
    <property type="evidence" value="ECO:0007669"/>
    <property type="project" value="TreeGrafter"/>
</dbReference>
<evidence type="ECO:0000313" key="13">
    <source>
        <dbReference type="EMBL" id="ARQ07131.1"/>
    </source>
</evidence>
<dbReference type="InterPro" id="IPR043135">
    <property type="entry name" value="Fur_C"/>
</dbReference>
<dbReference type="SUPFAM" id="SSF46785">
    <property type="entry name" value="Winged helix' DNA-binding domain"/>
    <property type="match status" value="1"/>
</dbReference>
<keyword evidence="6" id="KW-0678">Repressor</keyword>
<evidence type="ECO:0000256" key="6">
    <source>
        <dbReference type="ARBA" id="ARBA00022491"/>
    </source>
</evidence>
<dbReference type="GO" id="GO:1900376">
    <property type="term" value="P:regulation of secondary metabolite biosynthetic process"/>
    <property type="evidence" value="ECO:0007669"/>
    <property type="project" value="TreeGrafter"/>
</dbReference>
<dbReference type="EMBL" id="CP021059">
    <property type="protein sequence ID" value="ARQ07131.1"/>
    <property type="molecule type" value="Genomic_DNA"/>
</dbReference>
<feature type="binding site" evidence="12">
    <location>
        <position position="123"/>
    </location>
    <ligand>
        <name>Fe cation</name>
        <dbReference type="ChEBI" id="CHEBI:24875"/>
    </ligand>
</feature>
<reference evidence="13 15" key="1">
    <citation type="journal article" date="2017" name="Int. J. Syst. Evol. Microbiol.">
        <title>Macrococcus canis sp. nov., a skin bacterium associated with infections in dogs.</title>
        <authorList>
            <person name="Gobeli Brawand S."/>
            <person name="Cotting K."/>
            <person name="Gomez-Sanz E."/>
            <person name="Collaud A."/>
            <person name="Thomann A."/>
            <person name="Brodard I."/>
            <person name="Rodriguez-Campos S."/>
            <person name="Strauss C."/>
            <person name="Perreten V."/>
        </authorList>
    </citation>
    <scope>NUCLEOTIDE SEQUENCE [LARGE SCALE GENOMIC DNA]</scope>
    <source>
        <strain evidence="13 15">KM45013</strain>
    </source>
</reference>
<organism evidence="13 15">
    <name type="scientific">Macrococcoides canis</name>
    <dbReference type="NCBI Taxonomy" id="1855823"/>
    <lineage>
        <taxon>Bacteria</taxon>
        <taxon>Bacillati</taxon>
        <taxon>Bacillota</taxon>
        <taxon>Bacilli</taxon>
        <taxon>Bacillales</taxon>
        <taxon>Staphylococcaceae</taxon>
        <taxon>Macrococcoides</taxon>
    </lineage>
</organism>
<dbReference type="GO" id="GO:0005737">
    <property type="term" value="C:cytoplasm"/>
    <property type="evidence" value="ECO:0007669"/>
    <property type="project" value="UniProtKB-SubCell"/>
</dbReference>
<comment type="cofactor">
    <cofactor evidence="12">
        <name>Mn(2+)</name>
        <dbReference type="ChEBI" id="CHEBI:29035"/>
    </cofactor>
    <cofactor evidence="12">
        <name>Fe(2+)</name>
        <dbReference type="ChEBI" id="CHEBI:29033"/>
    </cofactor>
    <text evidence="12">Binds 1 Mn(2+) or Fe(2+) ion per subunit.</text>
</comment>
<comment type="cofactor">
    <cofactor evidence="11">
        <name>Zn(2+)</name>
        <dbReference type="ChEBI" id="CHEBI:29105"/>
    </cofactor>
    <text evidence="11">Binds 1 zinc ion per subunit.</text>
</comment>
<dbReference type="STRING" id="1855823.MCCS_14900"/>
<keyword evidence="12" id="KW-0408">Iron</keyword>